<dbReference type="InterPro" id="IPR006094">
    <property type="entry name" value="Oxid_FAD_bind_N"/>
</dbReference>
<dbReference type="InterPro" id="IPR036318">
    <property type="entry name" value="FAD-bd_PCMH-like_sf"/>
</dbReference>
<evidence type="ECO:0000256" key="2">
    <source>
        <dbReference type="ARBA" id="ARBA00022630"/>
    </source>
</evidence>
<dbReference type="PANTHER" id="PTHR42973">
    <property type="entry name" value="BINDING OXIDOREDUCTASE, PUTATIVE (AFU_ORTHOLOGUE AFUA_1G17690)-RELATED"/>
    <property type="match status" value="1"/>
</dbReference>
<dbReference type="InterPro" id="IPR016169">
    <property type="entry name" value="FAD-bd_PCMH_sub2"/>
</dbReference>
<keyword evidence="5" id="KW-0732">Signal</keyword>
<feature type="domain" description="FAD-binding PCMH-type" evidence="6">
    <location>
        <begin position="63"/>
        <end position="244"/>
    </location>
</feature>
<dbReference type="GO" id="GO:0016491">
    <property type="term" value="F:oxidoreductase activity"/>
    <property type="evidence" value="ECO:0007669"/>
    <property type="project" value="UniProtKB-KW"/>
</dbReference>
<keyword evidence="2" id="KW-0285">Flavoprotein</keyword>
<reference evidence="7" key="1">
    <citation type="journal article" date="2021" name="Nat. Commun.">
        <title>Genetic determinants of endophytism in the Arabidopsis root mycobiome.</title>
        <authorList>
            <person name="Mesny F."/>
            <person name="Miyauchi S."/>
            <person name="Thiergart T."/>
            <person name="Pickel B."/>
            <person name="Atanasova L."/>
            <person name="Karlsson M."/>
            <person name="Huettel B."/>
            <person name="Barry K.W."/>
            <person name="Haridas S."/>
            <person name="Chen C."/>
            <person name="Bauer D."/>
            <person name="Andreopoulos W."/>
            <person name="Pangilinan J."/>
            <person name="LaButti K."/>
            <person name="Riley R."/>
            <person name="Lipzen A."/>
            <person name="Clum A."/>
            <person name="Drula E."/>
            <person name="Henrissat B."/>
            <person name="Kohler A."/>
            <person name="Grigoriev I.V."/>
            <person name="Martin F.M."/>
            <person name="Hacquard S."/>
        </authorList>
    </citation>
    <scope>NUCLEOTIDE SEQUENCE</scope>
    <source>
        <strain evidence="7">MPI-SDFR-AT-0117</strain>
    </source>
</reference>
<dbReference type="GO" id="GO:0071949">
    <property type="term" value="F:FAD binding"/>
    <property type="evidence" value="ECO:0007669"/>
    <property type="project" value="InterPro"/>
</dbReference>
<comment type="caution">
    <text evidence="7">The sequence shown here is derived from an EMBL/GenBank/DDBJ whole genome shotgun (WGS) entry which is preliminary data.</text>
</comment>
<evidence type="ECO:0000259" key="6">
    <source>
        <dbReference type="PROSITE" id="PS51387"/>
    </source>
</evidence>
<dbReference type="InterPro" id="IPR016166">
    <property type="entry name" value="FAD-bd_PCMH"/>
</dbReference>
<evidence type="ECO:0000313" key="8">
    <source>
        <dbReference type="Proteomes" id="UP000770015"/>
    </source>
</evidence>
<comment type="similarity">
    <text evidence="1">Belongs to the oxygen-dependent FAD-linked oxidoreductase family.</text>
</comment>
<protein>
    <submittedName>
        <fullName evidence="7">FAD binding domain-containing protein</fullName>
    </submittedName>
</protein>
<evidence type="ECO:0000256" key="5">
    <source>
        <dbReference type="SAM" id="SignalP"/>
    </source>
</evidence>
<dbReference type="AlphaFoldDB" id="A0A9P8VC01"/>
<dbReference type="PROSITE" id="PS51387">
    <property type="entry name" value="FAD_PCMH"/>
    <property type="match status" value="1"/>
</dbReference>
<dbReference type="SUPFAM" id="SSF56176">
    <property type="entry name" value="FAD-binding/transporter-associated domain-like"/>
    <property type="match status" value="1"/>
</dbReference>
<name>A0A9P8VC01_9PEZI</name>
<dbReference type="Gene3D" id="3.40.462.20">
    <property type="match status" value="1"/>
</dbReference>
<feature type="signal peptide" evidence="5">
    <location>
        <begin position="1"/>
        <end position="20"/>
    </location>
</feature>
<evidence type="ECO:0000256" key="3">
    <source>
        <dbReference type="ARBA" id="ARBA00022827"/>
    </source>
</evidence>
<evidence type="ECO:0000313" key="7">
    <source>
        <dbReference type="EMBL" id="KAH6687257.1"/>
    </source>
</evidence>
<dbReference type="PANTHER" id="PTHR42973:SF53">
    <property type="entry name" value="FAD-BINDING PCMH-TYPE DOMAIN-CONTAINING PROTEIN-RELATED"/>
    <property type="match status" value="1"/>
</dbReference>
<organism evidence="7 8">
    <name type="scientific">Plectosphaerella plurivora</name>
    <dbReference type="NCBI Taxonomy" id="936078"/>
    <lineage>
        <taxon>Eukaryota</taxon>
        <taxon>Fungi</taxon>
        <taxon>Dikarya</taxon>
        <taxon>Ascomycota</taxon>
        <taxon>Pezizomycotina</taxon>
        <taxon>Sordariomycetes</taxon>
        <taxon>Hypocreomycetidae</taxon>
        <taxon>Glomerellales</taxon>
        <taxon>Plectosphaerellaceae</taxon>
        <taxon>Plectosphaerella</taxon>
    </lineage>
</organism>
<dbReference type="OrthoDB" id="2151789at2759"/>
<feature type="chain" id="PRO_5040116013" evidence="5">
    <location>
        <begin position="21"/>
        <end position="509"/>
    </location>
</feature>
<dbReference type="Proteomes" id="UP000770015">
    <property type="component" value="Unassembled WGS sequence"/>
</dbReference>
<dbReference type="Gene3D" id="3.30.43.10">
    <property type="entry name" value="Uridine Diphospho-n-acetylenolpyruvylglucosamine Reductase, domain 2"/>
    <property type="match status" value="1"/>
</dbReference>
<keyword evidence="8" id="KW-1185">Reference proteome</keyword>
<gene>
    <name evidence="7" type="ORF">F5X68DRAFT_261471</name>
</gene>
<keyword evidence="4" id="KW-0560">Oxidoreductase</keyword>
<dbReference type="InterPro" id="IPR050416">
    <property type="entry name" value="FAD-linked_Oxidoreductase"/>
</dbReference>
<evidence type="ECO:0000256" key="4">
    <source>
        <dbReference type="ARBA" id="ARBA00023002"/>
    </source>
</evidence>
<dbReference type="InterPro" id="IPR016167">
    <property type="entry name" value="FAD-bd_PCMH_sub1"/>
</dbReference>
<proteinExistence type="inferred from homology"/>
<dbReference type="Gene3D" id="3.30.465.10">
    <property type="match status" value="1"/>
</dbReference>
<keyword evidence="3" id="KW-0274">FAD</keyword>
<evidence type="ECO:0000256" key="1">
    <source>
        <dbReference type="ARBA" id="ARBA00005466"/>
    </source>
</evidence>
<dbReference type="EMBL" id="JAGSXJ010000011">
    <property type="protein sequence ID" value="KAH6687257.1"/>
    <property type="molecule type" value="Genomic_DNA"/>
</dbReference>
<sequence>MFRTLRLVAVAAIGISLSTCQDTGFKSCNALIEAGLSDSILLASGPGSNYSLALEGFWSLTIQEVLPWCILQPKDTQEVATAIKALCALSGAGRWNIAVKGGGHSHWNNNNVAQGVTIDLARLSDTNIRPASCTNGSYTHVAEIGAGANWGDALRAAEALGLGITGGRVSTVGVAGLTLGGGASFHSGRRGFACDDVLNYEVVLADGSVVNANKHENPRLWKALKGGGSNFGIVTRFDMAAFPAGDIYGGIALSTWDQKDVYMDHFLGMMSRTASAPADSQLLLMQHTPGMPVPLIGTIRVNVDGQSNGTMFTEFRSVPTVFNTFQKWPYSDMIATQTTPNGSRTVWFSLCFHAVREMITKAESLLLALINDLNALEYTDADMSTVFSFQPLPRRWAQVNPGGNVMGLDESLKEDAVLFLAQTFVQTREMEAFFQRRFAAITAELEGYAVEIGADTPFRYMNYVHPTQDPLASYGEKNVAFIREVAAEYDPTGFFQDRVSGGFKISAVN</sequence>
<dbReference type="Pfam" id="PF01565">
    <property type="entry name" value="FAD_binding_4"/>
    <property type="match status" value="1"/>
</dbReference>
<accession>A0A9P8VC01</accession>